<dbReference type="EMBL" id="OOIL02001523">
    <property type="protein sequence ID" value="VFQ76319.1"/>
    <property type="molecule type" value="Genomic_DNA"/>
</dbReference>
<accession>A0A484LJH0</accession>
<gene>
    <name evidence="3" type="ORF">CCAM_LOCUS18095</name>
</gene>
<protein>
    <submittedName>
        <fullName evidence="3">Uncharacterized protein</fullName>
    </submittedName>
</protein>
<dbReference type="AlphaFoldDB" id="A0A484LJH0"/>
<feature type="compositionally biased region" description="Basic and acidic residues" evidence="2">
    <location>
        <begin position="370"/>
        <end position="382"/>
    </location>
</feature>
<evidence type="ECO:0000256" key="1">
    <source>
        <dbReference type="SAM" id="Coils"/>
    </source>
</evidence>
<feature type="region of interest" description="Disordered" evidence="2">
    <location>
        <begin position="314"/>
        <end position="428"/>
    </location>
</feature>
<dbReference type="CDD" id="cd11650">
    <property type="entry name" value="AT4G37440_like"/>
    <property type="match status" value="1"/>
</dbReference>
<evidence type="ECO:0000313" key="3">
    <source>
        <dbReference type="EMBL" id="VFQ76319.1"/>
    </source>
</evidence>
<organism evidence="3 4">
    <name type="scientific">Cuscuta campestris</name>
    <dbReference type="NCBI Taxonomy" id="132261"/>
    <lineage>
        <taxon>Eukaryota</taxon>
        <taxon>Viridiplantae</taxon>
        <taxon>Streptophyta</taxon>
        <taxon>Embryophyta</taxon>
        <taxon>Tracheophyta</taxon>
        <taxon>Spermatophyta</taxon>
        <taxon>Magnoliopsida</taxon>
        <taxon>eudicotyledons</taxon>
        <taxon>Gunneridae</taxon>
        <taxon>Pentapetalae</taxon>
        <taxon>asterids</taxon>
        <taxon>lamiids</taxon>
        <taxon>Solanales</taxon>
        <taxon>Convolvulaceae</taxon>
        <taxon>Cuscuteae</taxon>
        <taxon>Cuscuta</taxon>
        <taxon>Cuscuta subgen. Grammica</taxon>
        <taxon>Cuscuta sect. Cleistogrammica</taxon>
    </lineage>
</organism>
<proteinExistence type="predicted"/>
<reference evidence="3 4" key="1">
    <citation type="submission" date="2018-04" db="EMBL/GenBank/DDBJ databases">
        <authorList>
            <person name="Vogel A."/>
        </authorList>
    </citation>
    <scope>NUCLEOTIDE SEQUENCE [LARGE SCALE GENOMIC DNA]</scope>
</reference>
<dbReference type="Proteomes" id="UP000595140">
    <property type="component" value="Unassembled WGS sequence"/>
</dbReference>
<sequence length="428" mass="48067">MSPELGFNGGPEASSEASALNENGFASEELDVNEIQCQMNCDDHSCVDGKAREDQKIEPLEVDILKVTDSGFKELVESECGYMTESSSSFDSSASWTGNDDAEVISCFNGRDVSSELGDEFRKRKKKLTSHWRTFVQPLSWRIKWVELQVMQLQCLARKYDKELSCFSHSNNFQLENVTAEGLCARSFPFPNNRLRSRILQRKKRRRVEDTEDINGYMSRHNLFSYYEHKKSIAEGASIDDDFGPTEKDIGNLGFGPKSELHWLLPRYELNPSEQILRQISVLESQVSQLRSRVDKVLSENAWKFSSTENLSFRLPSNALGSSSQNPSPNGGGKNDIVPQGSTPTRADVFETANNSLLGGMHNGDGDILVDNKRMPAPKVEESELPVDNGQPVTKLGSLSNHTSSKIKKKKKTRRRKSIRLRRVSSTT</sequence>
<keyword evidence="1" id="KW-0175">Coiled coil</keyword>
<name>A0A484LJH0_9ASTE</name>
<dbReference type="InterPro" id="IPR038745">
    <property type="entry name" value="AT4G37440-like"/>
</dbReference>
<evidence type="ECO:0000256" key="2">
    <source>
        <dbReference type="SAM" id="MobiDB-lite"/>
    </source>
</evidence>
<dbReference type="PANTHER" id="PTHR34057">
    <property type="entry name" value="ELONGATION FACTOR"/>
    <property type="match status" value="1"/>
</dbReference>
<keyword evidence="4" id="KW-1185">Reference proteome</keyword>
<evidence type="ECO:0000313" key="4">
    <source>
        <dbReference type="Proteomes" id="UP000595140"/>
    </source>
</evidence>
<feature type="coiled-coil region" evidence="1">
    <location>
        <begin position="273"/>
        <end position="300"/>
    </location>
</feature>
<feature type="compositionally biased region" description="Basic residues" evidence="2">
    <location>
        <begin position="405"/>
        <end position="428"/>
    </location>
</feature>
<dbReference type="PANTHER" id="PTHR34057:SF10">
    <property type="entry name" value="TRANSPOSASE, PTTA_EN_SPM, PLANT"/>
    <property type="match status" value="1"/>
</dbReference>
<dbReference type="OrthoDB" id="21648at2759"/>